<dbReference type="InterPro" id="IPR012677">
    <property type="entry name" value="Nucleotide-bd_a/b_plait_sf"/>
</dbReference>
<dbReference type="InterPro" id="IPR000504">
    <property type="entry name" value="RRM_dom"/>
</dbReference>
<evidence type="ECO:0000259" key="3">
    <source>
        <dbReference type="PROSITE" id="PS50102"/>
    </source>
</evidence>
<feature type="compositionally biased region" description="Basic and acidic residues" evidence="2">
    <location>
        <begin position="315"/>
        <end position="324"/>
    </location>
</feature>
<organism evidence="4 5">
    <name type="scientific">Panicum miliaceum</name>
    <name type="common">Proso millet</name>
    <name type="synonym">Broomcorn millet</name>
    <dbReference type="NCBI Taxonomy" id="4540"/>
    <lineage>
        <taxon>Eukaryota</taxon>
        <taxon>Viridiplantae</taxon>
        <taxon>Streptophyta</taxon>
        <taxon>Embryophyta</taxon>
        <taxon>Tracheophyta</taxon>
        <taxon>Spermatophyta</taxon>
        <taxon>Magnoliopsida</taxon>
        <taxon>Liliopsida</taxon>
        <taxon>Poales</taxon>
        <taxon>Poaceae</taxon>
        <taxon>PACMAD clade</taxon>
        <taxon>Panicoideae</taxon>
        <taxon>Panicodae</taxon>
        <taxon>Paniceae</taxon>
        <taxon>Panicinae</taxon>
        <taxon>Panicum</taxon>
        <taxon>Panicum sect. Panicum</taxon>
    </lineage>
</organism>
<dbReference type="CDD" id="cd00590">
    <property type="entry name" value="RRM_SF"/>
    <property type="match status" value="1"/>
</dbReference>
<comment type="caution">
    <text evidence="4">The sequence shown here is derived from an EMBL/GenBank/DDBJ whole genome shotgun (WGS) entry which is preliminary data.</text>
</comment>
<dbReference type="EMBL" id="PQIB02000002">
    <property type="protein sequence ID" value="RLN35677.1"/>
    <property type="molecule type" value="Genomic_DNA"/>
</dbReference>
<proteinExistence type="predicted"/>
<dbReference type="PANTHER" id="PTHR36309">
    <property type="entry name" value="RNA-BINDING (RRM/RBD/RNP MOTIFS) FAMILY PROTEIN"/>
    <property type="match status" value="1"/>
</dbReference>
<gene>
    <name evidence="4" type="ORF">C2845_PM03G23060</name>
</gene>
<dbReference type="Proteomes" id="UP000275267">
    <property type="component" value="Unassembled WGS sequence"/>
</dbReference>
<accession>A0A3L6TDZ8</accession>
<feature type="region of interest" description="Disordered" evidence="2">
    <location>
        <begin position="78"/>
        <end position="111"/>
    </location>
</feature>
<dbReference type="PANTHER" id="PTHR36309:SF1">
    <property type="entry name" value="RNA-BINDING (RRM_RBD_RNP MOTIFS) FAMILY PROTEIN"/>
    <property type="match status" value="1"/>
</dbReference>
<feature type="region of interest" description="Disordered" evidence="2">
    <location>
        <begin position="309"/>
        <end position="356"/>
    </location>
</feature>
<feature type="compositionally biased region" description="Polar residues" evidence="2">
    <location>
        <begin position="337"/>
        <end position="356"/>
    </location>
</feature>
<reference evidence="5" key="1">
    <citation type="journal article" date="2019" name="Nat. Commun.">
        <title>The genome of broomcorn millet.</title>
        <authorList>
            <person name="Zou C."/>
            <person name="Miki D."/>
            <person name="Li D."/>
            <person name="Tang Q."/>
            <person name="Xiao L."/>
            <person name="Rajput S."/>
            <person name="Deng P."/>
            <person name="Jia W."/>
            <person name="Huang R."/>
            <person name="Zhang M."/>
            <person name="Sun Y."/>
            <person name="Hu J."/>
            <person name="Fu X."/>
            <person name="Schnable P.S."/>
            <person name="Li F."/>
            <person name="Zhang H."/>
            <person name="Feng B."/>
            <person name="Zhu X."/>
            <person name="Liu R."/>
            <person name="Schnable J.C."/>
            <person name="Zhu J.-K."/>
            <person name="Zhang H."/>
        </authorList>
    </citation>
    <scope>NUCLEOTIDE SEQUENCE [LARGE SCALE GENOMIC DNA]</scope>
</reference>
<evidence type="ECO:0000313" key="4">
    <source>
        <dbReference type="EMBL" id="RLN35677.1"/>
    </source>
</evidence>
<dbReference type="Gene3D" id="3.30.70.330">
    <property type="match status" value="1"/>
</dbReference>
<dbReference type="SUPFAM" id="SSF54928">
    <property type="entry name" value="RNA-binding domain, RBD"/>
    <property type="match status" value="1"/>
</dbReference>
<protein>
    <recommendedName>
        <fullName evidence="3">RRM domain-containing protein</fullName>
    </recommendedName>
</protein>
<dbReference type="OrthoDB" id="1913496at2759"/>
<feature type="compositionally biased region" description="Basic and acidic residues" evidence="2">
    <location>
        <begin position="90"/>
        <end position="105"/>
    </location>
</feature>
<keyword evidence="1" id="KW-0694">RNA-binding</keyword>
<feature type="domain" description="RRM" evidence="3">
    <location>
        <begin position="380"/>
        <end position="463"/>
    </location>
</feature>
<dbReference type="PROSITE" id="PS50102">
    <property type="entry name" value="RRM"/>
    <property type="match status" value="1"/>
</dbReference>
<dbReference type="STRING" id="4540.A0A3L6TDZ8"/>
<dbReference type="AlphaFoldDB" id="A0A3L6TDZ8"/>
<dbReference type="InterPro" id="IPR035979">
    <property type="entry name" value="RBD_domain_sf"/>
</dbReference>
<evidence type="ECO:0000256" key="1">
    <source>
        <dbReference type="PROSITE-ProRule" id="PRU00176"/>
    </source>
</evidence>
<name>A0A3L6TDZ8_PANMI</name>
<keyword evidence="5" id="KW-1185">Reference proteome</keyword>
<dbReference type="GO" id="GO:0003723">
    <property type="term" value="F:RNA binding"/>
    <property type="evidence" value="ECO:0007669"/>
    <property type="project" value="UniProtKB-UniRule"/>
</dbReference>
<evidence type="ECO:0000313" key="5">
    <source>
        <dbReference type="Proteomes" id="UP000275267"/>
    </source>
</evidence>
<evidence type="ECO:0000256" key="2">
    <source>
        <dbReference type="SAM" id="MobiDB-lite"/>
    </source>
</evidence>
<sequence length="562" mass="62765">MACPYWNFIEEKIHIFHAELLTCFDQPAAVTITRILCAKEIPACKNQAAEASKDTSARKIAPPGKKIRIRLPPRKRLDEGVQAASTVVPEDTKNHPAKEVSEHTDVNTPSTTFVDNKVKAEEVCGKDIGEGQCQEAKSNNLITTMSNGTLPEEPNLIVSSLNLTTATEVQVKEEFSYPVRKELCEEGNKFIMNKGLPLEDSSNTPRKESYIGAINNAPSKNQSIISVHGEVEKNNSSYMIPSKRLLYETNSNSSSKGVTVEAKINNSRKNVRTSAVKGVEVNDKTLGNNLFEESRKNITTAKLSTEAINCVPSRRPADPANDKKSSKKLRPSPVHATGTSHNPSGMKLSTSAGPDVEQSTSAAVLEAAKEYKEFEEKVKRTVYLDNMSHLATDAVITMALNQFGNVKNVNFLTNYTVPFDIPQSALIEMETEKDAEYVVNMLNEFPFMMSGMPRPVRAKRATAEMFNDRPWKPGRKLEFCWVGPTDPACNDVRRFKLMSKRHEVENLALIKNQLHEEALLAKHQQDNLNCNYRKLESIDGVILTGWVNRLTRIYNLNFDEVY</sequence>
<dbReference type="InterPro" id="IPR053316">
    <property type="entry name" value="Epigenetic_reg_gene_expr"/>
</dbReference>